<dbReference type="Proteomes" id="UP000187203">
    <property type="component" value="Unassembled WGS sequence"/>
</dbReference>
<evidence type="ECO:0000256" key="1">
    <source>
        <dbReference type="SAM" id="MobiDB-lite"/>
    </source>
</evidence>
<dbReference type="EMBL" id="AWUE01018364">
    <property type="protein sequence ID" value="OMO80921.1"/>
    <property type="molecule type" value="Genomic_DNA"/>
</dbReference>
<reference evidence="3" key="1">
    <citation type="submission" date="2013-09" db="EMBL/GenBank/DDBJ databases">
        <title>Corchorus olitorius genome sequencing.</title>
        <authorList>
            <person name="Alam M."/>
            <person name="Haque M.S."/>
            <person name="Islam M.S."/>
            <person name="Emdad E.M."/>
            <person name="Islam M.M."/>
            <person name="Ahmed B."/>
            <person name="Halim A."/>
            <person name="Hossen Q.M.M."/>
            <person name="Hossain M.Z."/>
            <person name="Ahmed R."/>
            <person name="Khan M.M."/>
            <person name="Islam R."/>
            <person name="Rashid M.M."/>
            <person name="Khan S.A."/>
            <person name="Rahman M.S."/>
            <person name="Alam M."/>
            <person name="Yahiya A.S."/>
            <person name="Khan M.S."/>
            <person name="Azam M.S."/>
            <person name="Haque T."/>
            <person name="Lashkar M.Z.H."/>
            <person name="Akhand A.I."/>
            <person name="Morshed G."/>
            <person name="Roy S."/>
            <person name="Uddin K.S."/>
            <person name="Rabeya T."/>
            <person name="Hossain A.S."/>
            <person name="Chowdhury A."/>
            <person name="Snigdha A.R."/>
            <person name="Mortoza M.S."/>
            <person name="Matin S.A."/>
            <person name="Hoque S.M.E."/>
            <person name="Islam M.K."/>
            <person name="Roy D.K."/>
            <person name="Haider R."/>
            <person name="Moosa M.M."/>
            <person name="Elias S.M."/>
            <person name="Hasan A.M."/>
            <person name="Jahan S."/>
            <person name="Shafiuddin M."/>
            <person name="Mahmood N."/>
            <person name="Shommy N.S."/>
        </authorList>
    </citation>
    <scope>NUCLEOTIDE SEQUENCE [LARGE SCALE GENOMIC DNA]</scope>
    <source>
        <strain evidence="3">cv. O-4</strain>
    </source>
</reference>
<dbReference type="AlphaFoldDB" id="A0A1R3IEI1"/>
<keyword evidence="3" id="KW-1185">Reference proteome</keyword>
<comment type="caution">
    <text evidence="2">The sequence shown here is derived from an EMBL/GenBank/DDBJ whole genome shotgun (WGS) entry which is preliminary data.</text>
</comment>
<evidence type="ECO:0000313" key="2">
    <source>
        <dbReference type="EMBL" id="OMO80921.1"/>
    </source>
</evidence>
<sequence>MAKIPNVYHHERRGPKMTKTQRSYTMSVGRQNAIGVTS</sequence>
<organism evidence="2 3">
    <name type="scientific">Corchorus olitorius</name>
    <dbReference type="NCBI Taxonomy" id="93759"/>
    <lineage>
        <taxon>Eukaryota</taxon>
        <taxon>Viridiplantae</taxon>
        <taxon>Streptophyta</taxon>
        <taxon>Embryophyta</taxon>
        <taxon>Tracheophyta</taxon>
        <taxon>Spermatophyta</taxon>
        <taxon>Magnoliopsida</taxon>
        <taxon>eudicotyledons</taxon>
        <taxon>Gunneridae</taxon>
        <taxon>Pentapetalae</taxon>
        <taxon>rosids</taxon>
        <taxon>malvids</taxon>
        <taxon>Malvales</taxon>
        <taxon>Malvaceae</taxon>
        <taxon>Grewioideae</taxon>
        <taxon>Apeibeae</taxon>
        <taxon>Corchorus</taxon>
    </lineage>
</organism>
<feature type="region of interest" description="Disordered" evidence="1">
    <location>
        <begin position="1"/>
        <end position="38"/>
    </location>
</feature>
<name>A0A1R3IEI1_9ROSI</name>
<protein>
    <submittedName>
        <fullName evidence="2">Uncharacterized protein</fullName>
    </submittedName>
</protein>
<evidence type="ECO:0000313" key="3">
    <source>
        <dbReference type="Proteomes" id="UP000187203"/>
    </source>
</evidence>
<proteinExistence type="predicted"/>
<gene>
    <name evidence="2" type="ORF">COLO4_23865</name>
</gene>
<feature type="compositionally biased region" description="Polar residues" evidence="1">
    <location>
        <begin position="18"/>
        <end position="38"/>
    </location>
</feature>
<accession>A0A1R3IEI1</accession>